<sequence>MRVFYGMLGVFVFLSCTLSVRASDDYYTNLKKDANSGNALAQYKLNSCA</sequence>
<dbReference type="AlphaFoldDB" id="A0A3T0VDF4"/>
<organism evidence="2">
    <name type="scientific">Citrobacter werkmanii</name>
    <dbReference type="NCBI Taxonomy" id="67827"/>
    <lineage>
        <taxon>Bacteria</taxon>
        <taxon>Pseudomonadati</taxon>
        <taxon>Pseudomonadota</taxon>
        <taxon>Gammaproteobacteria</taxon>
        <taxon>Enterobacterales</taxon>
        <taxon>Enterobacteriaceae</taxon>
        <taxon>Citrobacter</taxon>
        <taxon>Citrobacter freundii complex</taxon>
    </lineage>
</organism>
<evidence type="ECO:0000256" key="1">
    <source>
        <dbReference type="SAM" id="SignalP"/>
    </source>
</evidence>
<accession>A0A3T0VDF4</accession>
<reference evidence="2" key="1">
    <citation type="submission" date="2018-11" db="EMBL/GenBank/DDBJ databases">
        <title>NDM plasmids among nosocomial bacteria in the United Kingdom.</title>
        <authorList>
            <person name="Turton J.F."/>
            <person name="Turton J.A."/>
        </authorList>
    </citation>
    <scope>NUCLEOTIDE SEQUENCE</scope>
    <source>
        <strain evidence="2">Cb_CB1_SE1_NDM_08_2017</strain>
        <plasmid evidence="2">pCB1_SE1_NDM</plasmid>
    </source>
</reference>
<protein>
    <recommendedName>
        <fullName evidence="3">Sel1 repeat family protein</fullName>
    </recommendedName>
</protein>
<evidence type="ECO:0008006" key="3">
    <source>
        <dbReference type="Google" id="ProtNLM"/>
    </source>
</evidence>
<proteinExistence type="predicted"/>
<keyword evidence="2" id="KW-0614">Plasmid</keyword>
<geneLocation type="plasmid" evidence="2">
    <name>pCB1_SE1_NDM</name>
</geneLocation>
<dbReference type="EMBL" id="MK124610">
    <property type="protein sequence ID" value="AZZ87986.1"/>
    <property type="molecule type" value="Genomic_DNA"/>
</dbReference>
<name>A0A3T0VDF4_9ENTR</name>
<feature type="signal peptide" evidence="1">
    <location>
        <begin position="1"/>
        <end position="22"/>
    </location>
</feature>
<keyword evidence="1" id="KW-0732">Signal</keyword>
<feature type="chain" id="PRO_5019079041" description="Sel1 repeat family protein" evidence="1">
    <location>
        <begin position="23"/>
        <end position="49"/>
    </location>
</feature>
<dbReference type="PROSITE" id="PS51257">
    <property type="entry name" value="PROKAR_LIPOPROTEIN"/>
    <property type="match status" value="1"/>
</dbReference>
<evidence type="ECO:0000313" key="2">
    <source>
        <dbReference type="EMBL" id="AZZ87986.1"/>
    </source>
</evidence>